<protein>
    <submittedName>
        <fullName evidence="1">Uncharacterized protein</fullName>
    </submittedName>
</protein>
<proteinExistence type="predicted"/>
<dbReference type="EMBL" id="ML208393">
    <property type="protein sequence ID" value="TFK66833.1"/>
    <property type="molecule type" value="Genomic_DNA"/>
</dbReference>
<sequence length="418" mass="47240">MSLTDLPSHILDDVASHITTPDGRLLHSLALVCRAFRLPSQKYIFRSVTIHIRPNPFYDHSTVPPLFLRLKSVFTENSALIKYVQTITFVQMDPAVRRVSPNQLGGGVRHWLVDHGAVLADILDILHSAPIHTCWLLNIPTKQQLVWSDLPPRLRSSLLRTFHKCQKLGFDGISLPQNIFSQCYSLSYLLLSKFSWLPRHDLGTALSAPLPQPRRLKVTFHIDQRWDDTKTLGSQAGVDLSKIDFLFLSFISTQTAPIISIPPLPTLKNVILSNSSYEQPQQFFIDLSQSRALNELTFFCEDLYPYPDGFQWLHRTLHSIPSAISSLSTINIIVNITAVPLDSVTSEVLERFSAPLAQTHERCKSLRRIVFGIKTPLASLYPLESVKAIRGVIEEIITWDGCRDVLVFEIPSSLSYPQ</sequence>
<reference evidence="1 2" key="1">
    <citation type="journal article" date="2019" name="Nat. Ecol. Evol.">
        <title>Megaphylogeny resolves global patterns of mushroom evolution.</title>
        <authorList>
            <person name="Varga T."/>
            <person name="Krizsan K."/>
            <person name="Foldi C."/>
            <person name="Dima B."/>
            <person name="Sanchez-Garcia M."/>
            <person name="Sanchez-Ramirez S."/>
            <person name="Szollosi G.J."/>
            <person name="Szarkandi J.G."/>
            <person name="Papp V."/>
            <person name="Albert L."/>
            <person name="Andreopoulos W."/>
            <person name="Angelini C."/>
            <person name="Antonin V."/>
            <person name="Barry K.W."/>
            <person name="Bougher N.L."/>
            <person name="Buchanan P."/>
            <person name="Buyck B."/>
            <person name="Bense V."/>
            <person name="Catcheside P."/>
            <person name="Chovatia M."/>
            <person name="Cooper J."/>
            <person name="Damon W."/>
            <person name="Desjardin D."/>
            <person name="Finy P."/>
            <person name="Geml J."/>
            <person name="Haridas S."/>
            <person name="Hughes K."/>
            <person name="Justo A."/>
            <person name="Karasinski D."/>
            <person name="Kautmanova I."/>
            <person name="Kiss B."/>
            <person name="Kocsube S."/>
            <person name="Kotiranta H."/>
            <person name="LaButti K.M."/>
            <person name="Lechner B.E."/>
            <person name="Liimatainen K."/>
            <person name="Lipzen A."/>
            <person name="Lukacs Z."/>
            <person name="Mihaltcheva S."/>
            <person name="Morgado L.N."/>
            <person name="Niskanen T."/>
            <person name="Noordeloos M.E."/>
            <person name="Ohm R.A."/>
            <person name="Ortiz-Santana B."/>
            <person name="Ovrebo C."/>
            <person name="Racz N."/>
            <person name="Riley R."/>
            <person name="Savchenko A."/>
            <person name="Shiryaev A."/>
            <person name="Soop K."/>
            <person name="Spirin V."/>
            <person name="Szebenyi C."/>
            <person name="Tomsovsky M."/>
            <person name="Tulloss R.E."/>
            <person name="Uehling J."/>
            <person name="Grigoriev I.V."/>
            <person name="Vagvolgyi C."/>
            <person name="Papp T."/>
            <person name="Martin F.M."/>
            <person name="Miettinen O."/>
            <person name="Hibbett D.S."/>
            <person name="Nagy L.G."/>
        </authorList>
    </citation>
    <scope>NUCLEOTIDE SEQUENCE [LARGE SCALE GENOMIC DNA]</scope>
    <source>
        <strain evidence="1 2">NL-1719</strain>
    </source>
</reference>
<evidence type="ECO:0000313" key="1">
    <source>
        <dbReference type="EMBL" id="TFK66833.1"/>
    </source>
</evidence>
<accession>A0ACD3ALP1</accession>
<organism evidence="1 2">
    <name type="scientific">Pluteus cervinus</name>
    <dbReference type="NCBI Taxonomy" id="181527"/>
    <lineage>
        <taxon>Eukaryota</taxon>
        <taxon>Fungi</taxon>
        <taxon>Dikarya</taxon>
        <taxon>Basidiomycota</taxon>
        <taxon>Agaricomycotina</taxon>
        <taxon>Agaricomycetes</taxon>
        <taxon>Agaricomycetidae</taxon>
        <taxon>Agaricales</taxon>
        <taxon>Pluteineae</taxon>
        <taxon>Pluteaceae</taxon>
        <taxon>Pluteus</taxon>
    </lineage>
</organism>
<keyword evidence="2" id="KW-1185">Reference proteome</keyword>
<evidence type="ECO:0000313" key="2">
    <source>
        <dbReference type="Proteomes" id="UP000308600"/>
    </source>
</evidence>
<name>A0ACD3ALP1_9AGAR</name>
<dbReference type="Proteomes" id="UP000308600">
    <property type="component" value="Unassembled WGS sequence"/>
</dbReference>
<gene>
    <name evidence="1" type="ORF">BDN72DRAFT_961475</name>
</gene>